<dbReference type="GO" id="GO:0008233">
    <property type="term" value="F:peptidase activity"/>
    <property type="evidence" value="ECO:0007669"/>
    <property type="project" value="UniProtKB-KW"/>
</dbReference>
<dbReference type="AlphaFoldDB" id="A0A6N9VGN6"/>
<feature type="non-terminal residue" evidence="1">
    <location>
        <position position="55"/>
    </location>
</feature>
<name>A0A6N9VGN6_STRMI</name>
<proteinExistence type="predicted"/>
<accession>A0A6N9VGN6</accession>
<reference evidence="1 2" key="1">
    <citation type="submission" date="2020-01" db="EMBL/GenBank/DDBJ databases">
        <title>Insect and environment-associated Actinomycetes.</title>
        <authorList>
            <person name="Currrie C."/>
            <person name="Chevrette M."/>
            <person name="Carlson C."/>
            <person name="Stubbendieck R."/>
            <person name="Wendt-Pienkowski E."/>
        </authorList>
    </citation>
    <scope>NUCLEOTIDE SEQUENCE [LARGE SCALE GENOMIC DNA]</scope>
    <source>
        <strain evidence="1 2">SID14438</strain>
    </source>
</reference>
<evidence type="ECO:0000313" key="2">
    <source>
        <dbReference type="Proteomes" id="UP000471648"/>
    </source>
</evidence>
<organism evidence="1 2">
    <name type="scientific">Streptomyces microflavus</name>
    <name type="common">Streptomyces lipmanii</name>
    <dbReference type="NCBI Taxonomy" id="1919"/>
    <lineage>
        <taxon>Bacteria</taxon>
        <taxon>Bacillati</taxon>
        <taxon>Actinomycetota</taxon>
        <taxon>Actinomycetes</taxon>
        <taxon>Kitasatosporales</taxon>
        <taxon>Streptomycetaceae</taxon>
        <taxon>Streptomyces</taxon>
    </lineage>
</organism>
<comment type="caution">
    <text evidence="1">The sequence shown here is derived from an EMBL/GenBank/DDBJ whole genome shotgun (WGS) entry which is preliminary data.</text>
</comment>
<keyword evidence="1" id="KW-0645">Protease</keyword>
<gene>
    <name evidence="1" type="ORF">G3I39_27440</name>
</gene>
<sequence length="55" mass="5683">MNRPTTDTDSSADTGSAARARAVQHLAGRWIRDALATGKPAEGGSFVSSPAGLWL</sequence>
<evidence type="ECO:0000313" key="1">
    <source>
        <dbReference type="EMBL" id="NEB70765.1"/>
    </source>
</evidence>
<keyword evidence="1" id="KW-0378">Hydrolase</keyword>
<dbReference type="Proteomes" id="UP000471648">
    <property type="component" value="Unassembled WGS sequence"/>
</dbReference>
<dbReference type="EMBL" id="JAAGME010001132">
    <property type="protein sequence ID" value="NEB70765.1"/>
    <property type="molecule type" value="Genomic_DNA"/>
</dbReference>
<protein>
    <submittedName>
        <fullName evidence="1">Serine protease</fullName>
    </submittedName>
</protein>
<dbReference type="GO" id="GO:0006508">
    <property type="term" value="P:proteolysis"/>
    <property type="evidence" value="ECO:0007669"/>
    <property type="project" value="UniProtKB-KW"/>
</dbReference>